<protein>
    <submittedName>
        <fullName evidence="1">Uncharacterized protein</fullName>
    </submittedName>
</protein>
<evidence type="ECO:0000313" key="2">
    <source>
        <dbReference type="Proteomes" id="UP001500888"/>
    </source>
</evidence>
<accession>A0ABP7JGN1</accession>
<name>A0ABP7JGN1_9ACTN</name>
<organism evidence="1 2">
    <name type="scientific">Sphaerisporangium flaviroseum</name>
    <dbReference type="NCBI Taxonomy" id="509199"/>
    <lineage>
        <taxon>Bacteria</taxon>
        <taxon>Bacillati</taxon>
        <taxon>Actinomycetota</taxon>
        <taxon>Actinomycetes</taxon>
        <taxon>Streptosporangiales</taxon>
        <taxon>Streptosporangiaceae</taxon>
        <taxon>Sphaerisporangium</taxon>
    </lineage>
</organism>
<evidence type="ECO:0000313" key="1">
    <source>
        <dbReference type="EMBL" id="GAA3844053.1"/>
    </source>
</evidence>
<dbReference type="RefSeq" id="WP_344952840.1">
    <property type="nucleotide sequence ID" value="NZ_BAAAZR010000059.1"/>
</dbReference>
<dbReference type="EMBL" id="BAAAZR010000059">
    <property type="protein sequence ID" value="GAA3844053.1"/>
    <property type="molecule type" value="Genomic_DNA"/>
</dbReference>
<keyword evidence="2" id="KW-1185">Reference proteome</keyword>
<reference evidence="2" key="1">
    <citation type="journal article" date="2019" name="Int. J. Syst. Evol. Microbiol.">
        <title>The Global Catalogue of Microorganisms (GCM) 10K type strain sequencing project: providing services to taxonomists for standard genome sequencing and annotation.</title>
        <authorList>
            <consortium name="The Broad Institute Genomics Platform"/>
            <consortium name="The Broad Institute Genome Sequencing Center for Infectious Disease"/>
            <person name="Wu L."/>
            <person name="Ma J."/>
        </authorList>
    </citation>
    <scope>NUCLEOTIDE SEQUENCE [LARGE SCALE GENOMIC DNA]</scope>
    <source>
        <strain evidence="2">JCM 16908</strain>
    </source>
</reference>
<gene>
    <name evidence="1" type="ORF">GCM10022226_78880</name>
</gene>
<sequence>MDSLRRQLLLGGLAAAGTSASAPFQDGLERLRFVVDKNVGNPDIDDYEELVWEYSHAIVSRPQQVVLGDLAADVLTLQHAMISVPAGEAARWLRVNARLGHGIVAGRVDPCRLL</sequence>
<proteinExistence type="predicted"/>
<comment type="caution">
    <text evidence="1">The sequence shown here is derived from an EMBL/GenBank/DDBJ whole genome shotgun (WGS) entry which is preliminary data.</text>
</comment>
<dbReference type="Proteomes" id="UP001500888">
    <property type="component" value="Unassembled WGS sequence"/>
</dbReference>